<evidence type="ECO:0000313" key="1">
    <source>
        <dbReference type="EMBL" id="ASG68415.1"/>
    </source>
</evidence>
<dbReference type="Proteomes" id="UP000249910">
    <property type="component" value="Chromosome"/>
</dbReference>
<sequence length="149" mass="17302">MIQKILDKSIPTILQRGNNCFIKDIHGYDFVYQGTNSKYCVLFSIMYALHNFSSKHFSIMKMMEIAANIVESNINIMSSEPFRVIEQYGVYPRLIRDVIASLNLSCIYFAEKDIFNIQKPKDIKENLQDMIYPVNLGQFTTSFSIIYSN</sequence>
<keyword evidence="2" id="KW-1185">Reference proteome</keyword>
<reference evidence="1 2" key="1">
    <citation type="submission" date="2017-06" db="EMBL/GenBank/DDBJ databases">
        <title>Complete genome of Francisella halioticida.</title>
        <authorList>
            <person name="Sjodin A."/>
        </authorList>
    </citation>
    <scope>NUCLEOTIDE SEQUENCE [LARGE SCALE GENOMIC DNA]</scope>
    <source>
        <strain evidence="1 2">DSM 23729</strain>
    </source>
</reference>
<name>A0ABN5AXI0_9GAMM</name>
<evidence type="ECO:0000313" key="2">
    <source>
        <dbReference type="Proteomes" id="UP000249910"/>
    </source>
</evidence>
<accession>A0ABN5AXI0</accession>
<gene>
    <name evidence="1" type="ORF">CDV26_08435</name>
</gene>
<dbReference type="EMBL" id="CP022132">
    <property type="protein sequence ID" value="ASG68415.1"/>
    <property type="molecule type" value="Genomic_DNA"/>
</dbReference>
<protein>
    <submittedName>
        <fullName evidence="1">Uncharacterized protein</fullName>
    </submittedName>
</protein>
<organism evidence="1 2">
    <name type="scientific">Francisella halioticida</name>
    <dbReference type="NCBI Taxonomy" id="549298"/>
    <lineage>
        <taxon>Bacteria</taxon>
        <taxon>Pseudomonadati</taxon>
        <taxon>Pseudomonadota</taxon>
        <taxon>Gammaproteobacteria</taxon>
        <taxon>Thiotrichales</taxon>
        <taxon>Francisellaceae</taxon>
        <taxon>Francisella</taxon>
    </lineage>
</organism>
<proteinExistence type="predicted"/>